<dbReference type="PANTHER" id="PTHR33416">
    <property type="entry name" value="NUCLEAR PORE COMPLEX PROTEIN NUP1"/>
    <property type="match status" value="1"/>
</dbReference>
<name>A0ABC8M2T6_ERUVS</name>
<protein>
    <submittedName>
        <fullName evidence="2">Uncharacterized protein</fullName>
    </submittedName>
</protein>
<feature type="region of interest" description="Disordered" evidence="1">
    <location>
        <begin position="1"/>
        <end position="49"/>
    </location>
</feature>
<dbReference type="EMBL" id="CAKOAT010837376">
    <property type="protein sequence ID" value="CAH8389475.1"/>
    <property type="molecule type" value="Genomic_DNA"/>
</dbReference>
<accession>A0ABC8M2T6</accession>
<reference evidence="2 3" key="1">
    <citation type="submission" date="2022-03" db="EMBL/GenBank/DDBJ databases">
        <authorList>
            <person name="Macdonald S."/>
            <person name="Ahmed S."/>
            <person name="Newling K."/>
        </authorList>
    </citation>
    <scope>NUCLEOTIDE SEQUENCE [LARGE SCALE GENOMIC DNA]</scope>
</reference>
<evidence type="ECO:0000313" key="2">
    <source>
        <dbReference type="EMBL" id="CAH8389475.1"/>
    </source>
</evidence>
<proteinExistence type="predicted"/>
<gene>
    <name evidence="2" type="ORF">ERUC_LOCUS41958</name>
</gene>
<organism evidence="2 3">
    <name type="scientific">Eruca vesicaria subsp. sativa</name>
    <name type="common">Garden rocket</name>
    <name type="synonym">Eruca sativa</name>
    <dbReference type="NCBI Taxonomy" id="29727"/>
    <lineage>
        <taxon>Eukaryota</taxon>
        <taxon>Viridiplantae</taxon>
        <taxon>Streptophyta</taxon>
        <taxon>Embryophyta</taxon>
        <taxon>Tracheophyta</taxon>
        <taxon>Spermatophyta</taxon>
        <taxon>Magnoliopsida</taxon>
        <taxon>eudicotyledons</taxon>
        <taxon>Gunneridae</taxon>
        <taxon>Pentapetalae</taxon>
        <taxon>rosids</taxon>
        <taxon>malvids</taxon>
        <taxon>Brassicales</taxon>
        <taxon>Brassicaceae</taxon>
        <taxon>Brassiceae</taxon>
        <taxon>Eruca</taxon>
    </lineage>
</organism>
<dbReference type="Proteomes" id="UP001642260">
    <property type="component" value="Unassembled WGS sequence"/>
</dbReference>
<feature type="region of interest" description="Disordered" evidence="1">
    <location>
        <begin position="170"/>
        <end position="200"/>
    </location>
</feature>
<evidence type="ECO:0000256" key="1">
    <source>
        <dbReference type="SAM" id="MobiDB-lite"/>
    </source>
</evidence>
<evidence type="ECO:0000313" key="3">
    <source>
        <dbReference type="Proteomes" id="UP001642260"/>
    </source>
</evidence>
<dbReference type="AlphaFoldDB" id="A0ABC8M2T6"/>
<comment type="caution">
    <text evidence="2">The sequence shown here is derived from an EMBL/GenBank/DDBJ whole genome shotgun (WGS) entry which is preliminary data.</text>
</comment>
<keyword evidence="3" id="KW-1185">Reference proteome</keyword>
<feature type="compositionally biased region" description="Basic residues" evidence="1">
    <location>
        <begin position="22"/>
        <end position="33"/>
    </location>
</feature>
<dbReference type="PANTHER" id="PTHR33416:SF20">
    <property type="entry name" value="NUCLEAR PORE COMPLEX PROTEIN NUP1"/>
    <property type="match status" value="1"/>
</dbReference>
<sequence>MASVARGESSNPYGGGGVGTRGKFRKPTARRPQKSPYDRPLTSVKNPRLGIGQDRGWFSKLVDPAQRLITYSAHKLFTSVFRKPFVSGETPLQSTEQKLPERADVMQETKVGYKENTSALSMKNDVIRVQEANVSDNLSKDGFTDLEKVLIEKTFTRSEIDRLTTLLRSKASDSSTVNGEQRNEASVARFPPSHERDRAHPYKEIMNSLVSTPLRSSKAFDECIASPAQLAKAYMSSRTSEVTHMLASRGQACREESFSLNRTPFPSKSLAPHLSGERPLKNGLVTPRSRGRSAVYSMAITPYFTPQSTVKNGSLFQASQTTWKESLASGSRKEFQSGLKRRSSVLDTDIGSIGPVRRVRQKSNLSSRSLALPIFC</sequence>